<name>A0ABR4PEY5_9HELO</name>
<proteinExistence type="predicted"/>
<evidence type="ECO:0000313" key="2">
    <source>
        <dbReference type="Proteomes" id="UP001629113"/>
    </source>
</evidence>
<gene>
    <name evidence="1" type="ORF">PVAG01_05843</name>
</gene>
<organism evidence="1 2">
    <name type="scientific">Phlyctema vagabunda</name>
    <dbReference type="NCBI Taxonomy" id="108571"/>
    <lineage>
        <taxon>Eukaryota</taxon>
        <taxon>Fungi</taxon>
        <taxon>Dikarya</taxon>
        <taxon>Ascomycota</taxon>
        <taxon>Pezizomycotina</taxon>
        <taxon>Leotiomycetes</taxon>
        <taxon>Helotiales</taxon>
        <taxon>Dermateaceae</taxon>
        <taxon>Phlyctema</taxon>
    </lineage>
</organism>
<evidence type="ECO:0000313" key="1">
    <source>
        <dbReference type="EMBL" id="KAL3421687.1"/>
    </source>
</evidence>
<comment type="caution">
    <text evidence="1">The sequence shown here is derived from an EMBL/GenBank/DDBJ whole genome shotgun (WGS) entry which is preliminary data.</text>
</comment>
<accession>A0ABR4PEY5</accession>
<dbReference type="EMBL" id="JBFCZG010000005">
    <property type="protein sequence ID" value="KAL3421687.1"/>
    <property type="molecule type" value="Genomic_DNA"/>
</dbReference>
<protein>
    <submittedName>
        <fullName evidence="1">Uncharacterized protein</fullName>
    </submittedName>
</protein>
<reference evidence="1 2" key="1">
    <citation type="submission" date="2024-06" db="EMBL/GenBank/DDBJ databases">
        <title>Complete genome of Phlyctema vagabunda strain 19-DSS-EL-015.</title>
        <authorList>
            <person name="Fiorenzani C."/>
        </authorList>
    </citation>
    <scope>NUCLEOTIDE SEQUENCE [LARGE SCALE GENOMIC DNA]</scope>
    <source>
        <strain evidence="1 2">19-DSS-EL-015</strain>
    </source>
</reference>
<keyword evidence="2" id="KW-1185">Reference proteome</keyword>
<sequence>MGNLIPNAVAQKDPSRSSLIIRGFRVIRKSLEDDGVVGRVTESWLSQTLMNLLMVWLVIREMLWIVVRALGHYYGEYTRNPFSQMMKDMFHQKNMHDYLIEGLLSPPIWYLERIFSVFWVVNFLLGASYWVLEKFTLEEHEVAQREYEEAKKLLGDTGDEEEEENQRGLLDGLVDHYLFRYAFKGLILWNVLMAVGEFGTAAYEDFQAASEAANAIPVDLSPVNPYRRDFPSSQDGVLREVVYMDHVLRDLTPTTIPGDDYELFSNMLQSLATRTDLSWRVYEETDICRTIMAAANRRESHKEPIADEPLSIKARVKALHAHWQDLGVAPGKPERWEEASDTTMMRPLLQGRSIEIEDQQVPFQHGGHRLILTPEQAMEADRVYRTWRRTRDREAAYLKDHPPNPIGWVQVPKAHPSDRGAWESLFEDGKVDVGRSVPNSKLVGNRAWKPIYGTFHYIPYNWRAPGETEGEVVDWDSVNFSLDQQKARRTLQTQYLKELEIEAERVHVKKEL</sequence>
<dbReference type="Proteomes" id="UP001629113">
    <property type="component" value="Unassembled WGS sequence"/>
</dbReference>